<keyword evidence="1" id="KW-0812">Transmembrane</keyword>
<proteinExistence type="predicted"/>
<gene>
    <name evidence="2" type="ORF">ALC62_15127</name>
</gene>
<keyword evidence="1" id="KW-1133">Transmembrane helix</keyword>
<reference evidence="2 3" key="1">
    <citation type="submission" date="2016-03" db="EMBL/GenBank/DDBJ databases">
        <title>Cyphomyrmex costatus WGS genome.</title>
        <authorList>
            <person name="Nygaard S."/>
            <person name="Hu H."/>
            <person name="Boomsma J."/>
            <person name="Zhang G."/>
        </authorList>
    </citation>
    <scope>NUCLEOTIDE SEQUENCE [LARGE SCALE GENOMIC DNA]</scope>
    <source>
        <strain evidence="2">MS0001</strain>
        <tissue evidence="2">Whole body</tissue>
    </source>
</reference>
<keyword evidence="3" id="KW-1185">Reference proteome</keyword>
<dbReference type="AlphaFoldDB" id="A0A151I807"/>
<dbReference type="Proteomes" id="UP000078542">
    <property type="component" value="Unassembled WGS sequence"/>
</dbReference>
<feature type="transmembrane region" description="Helical" evidence="1">
    <location>
        <begin position="57"/>
        <end position="79"/>
    </location>
</feature>
<evidence type="ECO:0000313" key="2">
    <source>
        <dbReference type="EMBL" id="KYM94266.1"/>
    </source>
</evidence>
<keyword evidence="1" id="KW-0472">Membrane</keyword>
<evidence type="ECO:0000256" key="1">
    <source>
        <dbReference type="SAM" id="Phobius"/>
    </source>
</evidence>
<evidence type="ECO:0000313" key="3">
    <source>
        <dbReference type="Proteomes" id="UP000078542"/>
    </source>
</evidence>
<organism evidence="2 3">
    <name type="scientific">Cyphomyrmex costatus</name>
    <dbReference type="NCBI Taxonomy" id="456900"/>
    <lineage>
        <taxon>Eukaryota</taxon>
        <taxon>Metazoa</taxon>
        <taxon>Ecdysozoa</taxon>
        <taxon>Arthropoda</taxon>
        <taxon>Hexapoda</taxon>
        <taxon>Insecta</taxon>
        <taxon>Pterygota</taxon>
        <taxon>Neoptera</taxon>
        <taxon>Endopterygota</taxon>
        <taxon>Hymenoptera</taxon>
        <taxon>Apocrita</taxon>
        <taxon>Aculeata</taxon>
        <taxon>Formicoidea</taxon>
        <taxon>Formicidae</taxon>
        <taxon>Myrmicinae</taxon>
        <taxon>Cyphomyrmex</taxon>
    </lineage>
</organism>
<protein>
    <submittedName>
        <fullName evidence="2">Uncharacterized protein</fullName>
    </submittedName>
</protein>
<name>A0A151I807_9HYME</name>
<accession>A0A151I807</accession>
<sequence length="88" mass="9567">MDSGTNWELACNKSIHPLARTLAAHAANRPEQRALARDVPVVCVAPPSLAVTLAIKVFLWGATAAMTPTMTTTTTMMMMMMTMMTTKR</sequence>
<dbReference type="EMBL" id="KQ978393">
    <property type="protein sequence ID" value="KYM94266.1"/>
    <property type="molecule type" value="Genomic_DNA"/>
</dbReference>